<feature type="region of interest" description="Disordered" evidence="1">
    <location>
        <begin position="70"/>
        <end position="92"/>
    </location>
</feature>
<evidence type="ECO:0000256" key="1">
    <source>
        <dbReference type="SAM" id="MobiDB-lite"/>
    </source>
</evidence>
<name>A0A6J1P978_BICAN</name>
<dbReference type="GeneID" id="112057975"/>
<dbReference type="SMART" id="SM00240">
    <property type="entry name" value="FHA"/>
    <property type="match status" value="1"/>
</dbReference>
<feature type="compositionally biased region" description="Basic and acidic residues" evidence="1">
    <location>
        <begin position="211"/>
        <end position="273"/>
    </location>
</feature>
<feature type="compositionally biased region" description="Basic and acidic residues" evidence="1">
    <location>
        <begin position="414"/>
        <end position="450"/>
    </location>
</feature>
<evidence type="ECO:0000313" key="4">
    <source>
        <dbReference type="Proteomes" id="UP001652582"/>
    </source>
</evidence>
<dbReference type="Proteomes" id="UP001652582">
    <property type="component" value="Chromosome 20"/>
</dbReference>
<sequence length="794" mass="90477">MEMDKPACITTSVESQRNRKRFSIRSLRLSLKFRPEILKLVLKMRHTIRIKNALLSKLKRQLKNNKVSIYKSSAEDVNPPQRNPRTDLQKEDTVSKICDKNNSYTQTSLEDFKNFNFSNRKEKQIKDSYTQISLEEFRDTNGTEKVTKDSFTQMILEEFKDFNLTNEKEKGTKDSYTQMTLEFKDFNLTNEKEKETKDSYTETTHEEFKDFTNEIENHTKDTQTDNLTNEKEKDTKDSYTETTHGELKNFINEKENDTKETQTDNLHTTEDKTNNNSDKVSTAWGVQSDGDNIKSIADQVKEVAQSALQQSGMVYVETAGMYYDYKTGYYYNSELGLYYHTDTGCYYYYSDEKQSFVFHSYPENRTNIKSSISKEIKKATKQKKVPPTDDIENLTKQLNQENDDGETKPKRRKKGEEKDKIKTTKKIQEETSKEGQEEPSKEEGLEEKMECSSNEKTIDEDKEGNEVENDINKELEDGECSDTASETSDGAISDASTSTASDDETVAKHYPPCMRIIVRETTLPKLKVGSLYLITKDGGTIGREGDHHDILLKDNNVSRNHLELKYDIDKRLYFAVDLGSKNGTLLNGTRMSESQQTSVPMEVVHGSTIKLGETKLLCHVHAGHDTCGHCEPGLIMEMEEKEKKVAYTRTCSVQKQHKLELARLKNKYAPKRLAIEETAYNDRAQARREKVGSTHHAEKTQTSDINTFIAPDNKGFKLLEKMGWSKGEGLGKDNQGNQEPIPLVSNEGKTGLGGTSVPQVVVFKTLGQATLRLAAATKMQPPAKAFLEVDEDSE</sequence>
<dbReference type="Gene3D" id="2.60.200.20">
    <property type="match status" value="1"/>
</dbReference>
<dbReference type="Pfam" id="PF01585">
    <property type="entry name" value="G-patch"/>
    <property type="match status" value="1"/>
</dbReference>
<dbReference type="GO" id="GO:0003676">
    <property type="term" value="F:nucleic acid binding"/>
    <property type="evidence" value="ECO:0007669"/>
    <property type="project" value="InterPro"/>
</dbReference>
<gene>
    <name evidence="5" type="primary">LOC112057975</name>
</gene>
<dbReference type="CDD" id="cd22686">
    <property type="entry name" value="FHA_AGGF1"/>
    <property type="match status" value="1"/>
</dbReference>
<dbReference type="InterPro" id="IPR000253">
    <property type="entry name" value="FHA_dom"/>
</dbReference>
<proteinExistence type="predicted"/>
<dbReference type="PROSITE" id="PS50174">
    <property type="entry name" value="G_PATCH"/>
    <property type="match status" value="1"/>
</dbReference>
<feature type="region of interest" description="Disordered" evidence="1">
    <location>
        <begin position="378"/>
        <end position="506"/>
    </location>
</feature>
<feature type="compositionally biased region" description="Acidic residues" evidence="1">
    <location>
        <begin position="458"/>
        <end position="469"/>
    </location>
</feature>
<feature type="compositionally biased region" description="Low complexity" evidence="1">
    <location>
        <begin position="487"/>
        <end position="500"/>
    </location>
</feature>
<accession>A0A6J1P978</accession>
<dbReference type="PANTHER" id="PTHR23106:SF24">
    <property type="entry name" value="ANGIOGENIC FACTOR WITH G PATCH AND FHA DOMAINS 1"/>
    <property type="match status" value="1"/>
</dbReference>
<dbReference type="InterPro" id="IPR053027">
    <property type="entry name" value="AGGF1"/>
</dbReference>
<feature type="domain" description="G-patch" evidence="3">
    <location>
        <begin position="711"/>
        <end position="757"/>
    </location>
</feature>
<reference evidence="5" key="1">
    <citation type="submission" date="2025-08" db="UniProtKB">
        <authorList>
            <consortium name="RefSeq"/>
        </authorList>
    </citation>
    <scope>IDENTIFICATION</scope>
</reference>
<dbReference type="AlphaFoldDB" id="A0A6J1P978"/>
<evidence type="ECO:0000259" key="3">
    <source>
        <dbReference type="PROSITE" id="PS50174"/>
    </source>
</evidence>
<dbReference type="PROSITE" id="PS50006">
    <property type="entry name" value="FHA_DOMAIN"/>
    <property type="match status" value="1"/>
</dbReference>
<dbReference type="OrthoDB" id="2538319at2759"/>
<dbReference type="RefSeq" id="XP_023954361.2">
    <property type="nucleotide sequence ID" value="XM_024098593.2"/>
</dbReference>
<dbReference type="PANTHER" id="PTHR23106">
    <property type="entry name" value="ANGIOGENIC FACTOR WITH G PATCH AND FHA DOMAINS 1"/>
    <property type="match status" value="1"/>
</dbReference>
<feature type="domain" description="FHA" evidence="2">
    <location>
        <begin position="539"/>
        <end position="591"/>
    </location>
</feature>
<organism evidence="4 5">
    <name type="scientific">Bicyclus anynana</name>
    <name type="common">Squinting bush brown butterfly</name>
    <dbReference type="NCBI Taxonomy" id="110368"/>
    <lineage>
        <taxon>Eukaryota</taxon>
        <taxon>Metazoa</taxon>
        <taxon>Ecdysozoa</taxon>
        <taxon>Arthropoda</taxon>
        <taxon>Hexapoda</taxon>
        <taxon>Insecta</taxon>
        <taxon>Pterygota</taxon>
        <taxon>Neoptera</taxon>
        <taxon>Endopterygota</taxon>
        <taxon>Lepidoptera</taxon>
        <taxon>Glossata</taxon>
        <taxon>Ditrysia</taxon>
        <taxon>Papilionoidea</taxon>
        <taxon>Nymphalidae</taxon>
        <taxon>Satyrinae</taxon>
        <taxon>Satyrini</taxon>
        <taxon>Mycalesina</taxon>
        <taxon>Bicyclus</taxon>
    </lineage>
</organism>
<dbReference type="InterPro" id="IPR008984">
    <property type="entry name" value="SMAD_FHA_dom_sf"/>
</dbReference>
<protein>
    <submittedName>
        <fullName evidence="5">Angiogenic factor with G patch and FHA domains 1 isoform X1</fullName>
    </submittedName>
</protein>
<evidence type="ECO:0000259" key="2">
    <source>
        <dbReference type="PROSITE" id="PS50006"/>
    </source>
</evidence>
<evidence type="ECO:0000313" key="5">
    <source>
        <dbReference type="RefSeq" id="XP_023954361.2"/>
    </source>
</evidence>
<dbReference type="InterPro" id="IPR041591">
    <property type="entry name" value="OCRE"/>
</dbReference>
<dbReference type="SMART" id="SM00443">
    <property type="entry name" value="G_patch"/>
    <property type="match status" value="1"/>
</dbReference>
<keyword evidence="4" id="KW-1185">Reference proteome</keyword>
<dbReference type="InterPro" id="IPR000467">
    <property type="entry name" value="G_patch_dom"/>
</dbReference>
<dbReference type="Pfam" id="PF00498">
    <property type="entry name" value="FHA"/>
    <property type="match status" value="1"/>
</dbReference>
<dbReference type="KEGG" id="bany:112057975"/>
<dbReference type="Pfam" id="PF17780">
    <property type="entry name" value="OCRE"/>
    <property type="match status" value="1"/>
</dbReference>
<dbReference type="SUPFAM" id="SSF49879">
    <property type="entry name" value="SMAD/FHA domain"/>
    <property type="match status" value="1"/>
</dbReference>
<feature type="region of interest" description="Disordered" evidence="1">
    <location>
        <begin position="211"/>
        <end position="281"/>
    </location>
</feature>